<evidence type="ECO:0000313" key="2">
    <source>
        <dbReference type="Proteomes" id="UP000016536"/>
    </source>
</evidence>
<proteinExistence type="predicted"/>
<name>U1QHL0_9ACTO</name>
<dbReference type="HOGENOM" id="CLU_3211345_0_0_11"/>
<accession>U1QHL0</accession>
<organism evidence="1 2">
    <name type="scientific">Actinomyces johnsonii F0542</name>
    <dbReference type="NCBI Taxonomy" id="1321818"/>
    <lineage>
        <taxon>Bacteria</taxon>
        <taxon>Bacillati</taxon>
        <taxon>Actinomycetota</taxon>
        <taxon>Actinomycetes</taxon>
        <taxon>Actinomycetales</taxon>
        <taxon>Actinomycetaceae</taxon>
        <taxon>Actinomyces</taxon>
    </lineage>
</organism>
<reference evidence="1 2" key="1">
    <citation type="submission" date="2013-08" db="EMBL/GenBank/DDBJ databases">
        <authorList>
            <person name="Weinstock G."/>
            <person name="Sodergren E."/>
            <person name="Wylie T."/>
            <person name="Fulton L."/>
            <person name="Fulton R."/>
            <person name="Fronick C."/>
            <person name="O'Laughlin M."/>
            <person name="Godfrey J."/>
            <person name="Miner T."/>
            <person name="Herter B."/>
            <person name="Appelbaum E."/>
            <person name="Cordes M."/>
            <person name="Lek S."/>
            <person name="Wollam A."/>
            <person name="Pepin K.H."/>
            <person name="Palsikar V.B."/>
            <person name="Mitreva M."/>
            <person name="Wilson R.K."/>
        </authorList>
    </citation>
    <scope>NUCLEOTIDE SEQUENCE [LARGE SCALE GENOMIC DNA]</scope>
    <source>
        <strain evidence="1 2">F0542</strain>
    </source>
</reference>
<dbReference type="EMBL" id="AWSE01000247">
    <property type="protein sequence ID" value="ERH21726.1"/>
    <property type="molecule type" value="Genomic_DNA"/>
</dbReference>
<keyword evidence="2" id="KW-1185">Reference proteome</keyword>
<protein>
    <submittedName>
        <fullName evidence="1">Uncharacterized protein</fullName>
    </submittedName>
</protein>
<evidence type="ECO:0000313" key="1">
    <source>
        <dbReference type="EMBL" id="ERH21726.1"/>
    </source>
</evidence>
<sequence length="44" mass="4849">MHIRPSPRVRTIIVRAWGRGVVMAQSIAGAPRSAPPRWSIVRAS</sequence>
<comment type="caution">
    <text evidence="1">The sequence shown here is derived from an EMBL/GenBank/DDBJ whole genome shotgun (WGS) entry which is preliminary data.</text>
</comment>
<dbReference type="AlphaFoldDB" id="U1QHL0"/>
<gene>
    <name evidence="1" type="ORF">HMPREF1979_03038</name>
</gene>
<dbReference type="Proteomes" id="UP000016536">
    <property type="component" value="Unassembled WGS sequence"/>
</dbReference>